<evidence type="ECO:0000256" key="5">
    <source>
        <dbReference type="ARBA" id="ARBA00022553"/>
    </source>
</evidence>
<accession>A0A1Y6CUB5</accession>
<dbReference type="InterPro" id="IPR000014">
    <property type="entry name" value="PAS"/>
</dbReference>
<dbReference type="InterPro" id="IPR011006">
    <property type="entry name" value="CheY-like_superfamily"/>
</dbReference>
<feature type="transmembrane region" description="Helical" evidence="17">
    <location>
        <begin position="20"/>
        <end position="41"/>
    </location>
</feature>
<evidence type="ECO:0000256" key="11">
    <source>
        <dbReference type="ARBA" id="ARBA00022989"/>
    </source>
</evidence>
<dbReference type="FunFam" id="3.30.565.10:FF:000010">
    <property type="entry name" value="Sensor histidine kinase RcsC"/>
    <property type="match status" value="1"/>
</dbReference>
<feature type="domain" description="Response regulatory" evidence="19">
    <location>
        <begin position="1070"/>
        <end position="1186"/>
    </location>
</feature>
<dbReference type="FunFam" id="3.30.450.20:FF:000099">
    <property type="entry name" value="Sensory box sensor histidine kinase"/>
    <property type="match status" value="1"/>
</dbReference>
<name>A0A1Y6CUB5_9GAMM</name>
<dbReference type="SUPFAM" id="SSF47226">
    <property type="entry name" value="Histidine-containing phosphotransfer domain, HPT domain"/>
    <property type="match status" value="1"/>
</dbReference>
<dbReference type="SMART" id="SM00086">
    <property type="entry name" value="PAC"/>
    <property type="match status" value="2"/>
</dbReference>
<dbReference type="Gene3D" id="1.10.287.130">
    <property type="match status" value="1"/>
</dbReference>
<comment type="subcellular location">
    <subcellularLocation>
        <location evidence="2">Cell membrane</location>
        <topology evidence="2">Multi-pass membrane protein</topology>
    </subcellularLocation>
</comment>
<keyword evidence="5 16" id="KW-0597">Phosphoprotein</keyword>
<protein>
    <recommendedName>
        <fullName evidence="3">histidine kinase</fullName>
        <ecNumber evidence="3">2.7.13.3</ecNumber>
    </recommendedName>
</protein>
<evidence type="ECO:0000259" key="18">
    <source>
        <dbReference type="PROSITE" id="PS50109"/>
    </source>
</evidence>
<dbReference type="SUPFAM" id="SSF55785">
    <property type="entry name" value="PYP-like sensor domain (PAS domain)"/>
    <property type="match status" value="2"/>
</dbReference>
<keyword evidence="9" id="KW-0418">Kinase</keyword>
<dbReference type="STRING" id="1760988.SAMN02949497_1313"/>
<dbReference type="SUPFAM" id="SSF47384">
    <property type="entry name" value="Homodimeric domain of signal transducing histidine kinase"/>
    <property type="match status" value="1"/>
</dbReference>
<evidence type="ECO:0000256" key="1">
    <source>
        <dbReference type="ARBA" id="ARBA00000085"/>
    </source>
</evidence>
<dbReference type="PANTHER" id="PTHR45339:SF1">
    <property type="entry name" value="HYBRID SIGNAL TRANSDUCTION HISTIDINE KINASE J"/>
    <property type="match status" value="1"/>
</dbReference>
<evidence type="ECO:0000259" key="22">
    <source>
        <dbReference type="PROSITE" id="PS50894"/>
    </source>
</evidence>
<evidence type="ECO:0000313" key="23">
    <source>
        <dbReference type="EMBL" id="SMF94011.1"/>
    </source>
</evidence>
<keyword evidence="24" id="KW-1185">Reference proteome</keyword>
<dbReference type="SMART" id="SM00065">
    <property type="entry name" value="GAF"/>
    <property type="match status" value="1"/>
</dbReference>
<dbReference type="SMART" id="SM00388">
    <property type="entry name" value="HisKA"/>
    <property type="match status" value="1"/>
</dbReference>
<dbReference type="FunFam" id="1.10.287.130:FF:000038">
    <property type="entry name" value="Sensory transduction histidine kinase"/>
    <property type="match status" value="1"/>
</dbReference>
<evidence type="ECO:0000256" key="9">
    <source>
        <dbReference type="ARBA" id="ARBA00022777"/>
    </source>
</evidence>
<feature type="domain" description="PAC" evidence="21">
    <location>
        <begin position="424"/>
        <end position="476"/>
    </location>
</feature>
<keyword evidence="11 17" id="KW-1133">Transmembrane helix</keyword>
<dbReference type="Proteomes" id="UP000192923">
    <property type="component" value="Unassembled WGS sequence"/>
</dbReference>
<dbReference type="GO" id="GO:0000155">
    <property type="term" value="F:phosphorelay sensor kinase activity"/>
    <property type="evidence" value="ECO:0007669"/>
    <property type="project" value="InterPro"/>
</dbReference>
<keyword evidence="14" id="KW-0131">Cell cycle</keyword>
<dbReference type="InterPro" id="IPR005467">
    <property type="entry name" value="His_kinase_dom"/>
</dbReference>
<dbReference type="InterPro" id="IPR003018">
    <property type="entry name" value="GAF"/>
</dbReference>
<dbReference type="NCBIfam" id="TIGR00229">
    <property type="entry name" value="sensory_box"/>
    <property type="match status" value="2"/>
</dbReference>
<dbReference type="Gene3D" id="3.30.450.20">
    <property type="entry name" value="PAS domain"/>
    <property type="match status" value="2"/>
</dbReference>
<gene>
    <name evidence="23" type="ORF">SAMN02949497_1313</name>
</gene>
<keyword evidence="4" id="KW-1003">Cell membrane</keyword>
<evidence type="ECO:0000256" key="4">
    <source>
        <dbReference type="ARBA" id="ARBA00022475"/>
    </source>
</evidence>
<dbReference type="InterPro" id="IPR003661">
    <property type="entry name" value="HisK_dim/P_dom"/>
</dbReference>
<dbReference type="SMART" id="SM00448">
    <property type="entry name" value="REC"/>
    <property type="match status" value="1"/>
</dbReference>
<dbReference type="Gene3D" id="3.30.565.10">
    <property type="entry name" value="Histidine kinase-like ATPase, C-terminal domain"/>
    <property type="match status" value="1"/>
</dbReference>
<dbReference type="SMART" id="SM00091">
    <property type="entry name" value="PAS"/>
    <property type="match status" value="2"/>
</dbReference>
<dbReference type="Pfam" id="PF00072">
    <property type="entry name" value="Response_reg"/>
    <property type="match status" value="1"/>
</dbReference>
<dbReference type="InterPro" id="IPR013655">
    <property type="entry name" value="PAS_fold_3"/>
</dbReference>
<evidence type="ECO:0000256" key="2">
    <source>
        <dbReference type="ARBA" id="ARBA00004651"/>
    </source>
</evidence>
<dbReference type="SMART" id="SM00387">
    <property type="entry name" value="HATPase_c"/>
    <property type="match status" value="1"/>
</dbReference>
<dbReference type="CDD" id="cd00130">
    <property type="entry name" value="PAS"/>
    <property type="match status" value="2"/>
</dbReference>
<dbReference type="InterPro" id="IPR036097">
    <property type="entry name" value="HisK_dim/P_sf"/>
</dbReference>
<proteinExistence type="predicted"/>
<dbReference type="PRINTS" id="PR00344">
    <property type="entry name" value="BCTRLSENSOR"/>
</dbReference>
<dbReference type="PROSITE" id="PS50110">
    <property type="entry name" value="RESPONSE_REGULATORY"/>
    <property type="match status" value="1"/>
</dbReference>
<dbReference type="Pfam" id="PF00512">
    <property type="entry name" value="HisKA"/>
    <property type="match status" value="1"/>
</dbReference>
<sequence>MHTARPSKGRFPADSHGPLLAGFLVLLVVLGLGGVAGVAFYHDQVGQLRQKVETELNTLGTLKVEALSAWRAQQLGNAGTLMDDPFLIAALTRWRAAPKPELGRQVLAKFQSLGRRHGYRDVLFVAPDGRVGPSLTGVTDTGGDRDRSFVELALREHRPILTELHYDPNHGFPHLGLIAPLFDQDRPVGALELIIDARQSLYPLLLSAPIASATLESFLVRRDRGGALVLSPLRHRAEAELDFHMPSQQNWLPSVRAVRGQVGVVYTRNYRGREVAALLSPVPESSWFLITQIDTAEALAEGRQRVAASLGMSVLGAGLLAVSLWGLWSRQKRAEYQALYEAEAARRASEERYALVVRGINDGIWDWNLETHTAYISPRWKAILGFAPDELPDAEASFFERLHPDDRVGVQEAVHRHLEAGEPYKAEFRLRHKDGEYRWVLSRGEALRDAEGRPLRLLGAITDITERKRTERQLREEVEARRKREVEVESLNRLYAALGQLNQALLLSRTRDEIFGEVCRILVDTGQIAMAWVGWLDLPTRIVVPVAAVGDDTGYLDSVAIRVGDACPESRGPTGIAIREDRIQICQEFFQDESTRPWRAAAARAGWVASASLPIHWNGRVGGALTLYARQPGVFDGGVAALLERAAANISFALETLDREERRRRAEAGLARAADRYARMLATTNDGFWVVDAGTGLLLDVNEAAIRMSGYAREELLAMRVVDLDIEYAEAGRGACAHTGGWEVFETRHRTKSGQIVDVEMSVMPEADSQTLLAFLRDITGRKRAEREILALNADLEARVAARTAELAKASQEAEAASRAKSMFLANMSHEIRTPMNAILGFTYLLQRELSDPTHLDKLGKIDSSAKHLLGIINDILDLSKIEAEHLILEAIPINVFSITEHAYAMVAERAGQKHLLLVKEIDPCLLDLPLLGDPLRLGQILLNYLSNAVKFTEQGGITLRAGVIEEDADSALLIFEVQDTGIGISEEQQARVFGAFEQAENSTTRLYGGTGLGLAISRHLVRMMGGEVGVVSAPGQGSLFWFTARLKRGLALPMAAARGERPRLRAGARVLLAEDNPINQEVTLALLDEAGLWVEVAGNGAEAVEQARTGGYDLILMDMRMPVMDGLEATRRIRALDAGRSVPILAMTANAFEEDRQLCLDAGMNGHVAKPVDPDNLYATLACWIPADPAQLPTACAAMERQRAARSGTPCLIDQEDGLRRFGGRLDHYHQVLGGFARLHGGDADALRAALAGGDQETAERMAHSLKSAAATLGAERVWRSAQDLEAHIREGRDVGGLAGELDGLAENLAATCAEVQMLRIARPVSQPPDPERLEGLLEELEFLLDQDDIRAMNVWRELRPLLILVQGEVPVMPLERRIDGFDFPVALDLLRGLRLRSRSS</sequence>
<dbReference type="GO" id="GO:0005524">
    <property type="term" value="F:ATP binding"/>
    <property type="evidence" value="ECO:0007669"/>
    <property type="project" value="UniProtKB-KW"/>
</dbReference>
<dbReference type="InterPro" id="IPR003594">
    <property type="entry name" value="HATPase_dom"/>
</dbReference>
<reference evidence="23 24" key="1">
    <citation type="submission" date="2016-12" db="EMBL/GenBank/DDBJ databases">
        <authorList>
            <person name="Song W.-J."/>
            <person name="Kurnit D.M."/>
        </authorList>
    </citation>
    <scope>NUCLEOTIDE SEQUENCE [LARGE SCALE GENOMIC DNA]</scope>
    <source>
        <strain evidence="23 24">175</strain>
    </source>
</reference>
<dbReference type="InterPro" id="IPR036890">
    <property type="entry name" value="HATPase_C_sf"/>
</dbReference>
<dbReference type="PANTHER" id="PTHR45339">
    <property type="entry name" value="HYBRID SIGNAL TRANSDUCTION HISTIDINE KINASE J"/>
    <property type="match status" value="1"/>
</dbReference>
<evidence type="ECO:0000256" key="16">
    <source>
        <dbReference type="PROSITE-ProRule" id="PRU00169"/>
    </source>
</evidence>
<evidence type="ECO:0000313" key="24">
    <source>
        <dbReference type="Proteomes" id="UP000192923"/>
    </source>
</evidence>
<keyword evidence="13 17" id="KW-0472">Membrane</keyword>
<evidence type="ECO:0000256" key="17">
    <source>
        <dbReference type="SAM" id="Phobius"/>
    </source>
</evidence>
<dbReference type="Pfam" id="PF08447">
    <property type="entry name" value="PAS_3"/>
    <property type="match status" value="1"/>
</dbReference>
<dbReference type="PROSITE" id="PS50109">
    <property type="entry name" value="HIS_KIN"/>
    <property type="match status" value="1"/>
</dbReference>
<dbReference type="Pfam" id="PF02518">
    <property type="entry name" value="HATPase_c"/>
    <property type="match status" value="1"/>
</dbReference>
<feature type="domain" description="Histidine kinase" evidence="18">
    <location>
        <begin position="827"/>
        <end position="1049"/>
    </location>
</feature>
<keyword evidence="6" id="KW-0808">Transferase</keyword>
<feature type="domain" description="HPt" evidence="22">
    <location>
        <begin position="1226"/>
        <end position="1324"/>
    </location>
</feature>
<keyword evidence="7 17" id="KW-0812">Transmembrane</keyword>
<evidence type="ECO:0000259" key="19">
    <source>
        <dbReference type="PROSITE" id="PS50110"/>
    </source>
</evidence>
<dbReference type="CDD" id="cd17546">
    <property type="entry name" value="REC_hyHK_CKI1_RcsC-like"/>
    <property type="match status" value="1"/>
</dbReference>
<evidence type="ECO:0000256" key="6">
    <source>
        <dbReference type="ARBA" id="ARBA00022679"/>
    </source>
</evidence>
<dbReference type="Gene3D" id="3.30.450.40">
    <property type="match status" value="1"/>
</dbReference>
<dbReference type="EMBL" id="FXAM01000001">
    <property type="protein sequence ID" value="SMF94011.1"/>
    <property type="molecule type" value="Genomic_DNA"/>
</dbReference>
<dbReference type="GO" id="GO:0006355">
    <property type="term" value="P:regulation of DNA-templated transcription"/>
    <property type="evidence" value="ECO:0007669"/>
    <property type="project" value="InterPro"/>
</dbReference>
<organism evidence="23 24">
    <name type="scientific">Methylomagnum ishizawai</name>
    <dbReference type="NCBI Taxonomy" id="1760988"/>
    <lineage>
        <taxon>Bacteria</taxon>
        <taxon>Pseudomonadati</taxon>
        <taxon>Pseudomonadota</taxon>
        <taxon>Gammaproteobacteria</taxon>
        <taxon>Methylococcales</taxon>
        <taxon>Methylococcaceae</taxon>
        <taxon>Methylomagnum</taxon>
    </lineage>
</organism>
<feature type="modified residue" description="Phosphohistidine" evidence="15">
    <location>
        <position position="1265"/>
    </location>
</feature>
<evidence type="ECO:0000256" key="13">
    <source>
        <dbReference type="ARBA" id="ARBA00023136"/>
    </source>
</evidence>
<dbReference type="Pfam" id="PF00989">
    <property type="entry name" value="PAS"/>
    <property type="match status" value="1"/>
</dbReference>
<dbReference type="GO" id="GO:0005886">
    <property type="term" value="C:plasma membrane"/>
    <property type="evidence" value="ECO:0007669"/>
    <property type="project" value="UniProtKB-SubCell"/>
</dbReference>
<keyword evidence="12" id="KW-0902">Two-component regulatory system</keyword>
<keyword evidence="10" id="KW-0067">ATP-binding</keyword>
<dbReference type="CDD" id="cd16922">
    <property type="entry name" value="HATPase_EvgS-ArcB-TorS-like"/>
    <property type="match status" value="1"/>
</dbReference>
<dbReference type="Gene3D" id="3.40.50.2300">
    <property type="match status" value="1"/>
</dbReference>
<feature type="modified residue" description="4-aspartylphosphate" evidence="16">
    <location>
        <position position="1119"/>
    </location>
</feature>
<dbReference type="CDD" id="cd00082">
    <property type="entry name" value="HisKA"/>
    <property type="match status" value="1"/>
</dbReference>
<dbReference type="InterPro" id="IPR035965">
    <property type="entry name" value="PAS-like_dom_sf"/>
</dbReference>
<evidence type="ECO:0000256" key="12">
    <source>
        <dbReference type="ARBA" id="ARBA00023012"/>
    </source>
</evidence>
<dbReference type="InterPro" id="IPR000700">
    <property type="entry name" value="PAS-assoc_C"/>
</dbReference>
<dbReference type="InterPro" id="IPR004358">
    <property type="entry name" value="Sig_transdc_His_kin-like_C"/>
</dbReference>
<dbReference type="InterPro" id="IPR013767">
    <property type="entry name" value="PAS_fold"/>
</dbReference>
<evidence type="ECO:0000256" key="15">
    <source>
        <dbReference type="PROSITE-ProRule" id="PRU00110"/>
    </source>
</evidence>
<evidence type="ECO:0000259" key="21">
    <source>
        <dbReference type="PROSITE" id="PS50113"/>
    </source>
</evidence>
<evidence type="ECO:0000256" key="3">
    <source>
        <dbReference type="ARBA" id="ARBA00012438"/>
    </source>
</evidence>
<feature type="domain" description="PAS" evidence="20">
    <location>
        <begin position="673"/>
        <end position="722"/>
    </location>
</feature>
<dbReference type="InterPro" id="IPR001610">
    <property type="entry name" value="PAC"/>
</dbReference>
<dbReference type="PROSITE" id="PS50112">
    <property type="entry name" value="PAS"/>
    <property type="match status" value="2"/>
</dbReference>
<dbReference type="SUPFAM" id="SSF55874">
    <property type="entry name" value="ATPase domain of HSP90 chaperone/DNA topoisomerase II/histidine kinase"/>
    <property type="match status" value="1"/>
</dbReference>
<feature type="transmembrane region" description="Helical" evidence="17">
    <location>
        <begin position="306"/>
        <end position="328"/>
    </location>
</feature>
<evidence type="ECO:0000256" key="10">
    <source>
        <dbReference type="ARBA" id="ARBA00022840"/>
    </source>
</evidence>
<dbReference type="Gene3D" id="1.20.120.160">
    <property type="entry name" value="HPT domain"/>
    <property type="match status" value="1"/>
</dbReference>
<dbReference type="PROSITE" id="PS50894">
    <property type="entry name" value="HPT"/>
    <property type="match status" value="1"/>
</dbReference>
<dbReference type="SUPFAM" id="SSF55781">
    <property type="entry name" value="GAF domain-like"/>
    <property type="match status" value="1"/>
</dbReference>
<dbReference type="InterPro" id="IPR008207">
    <property type="entry name" value="Sig_transdc_His_kin_Hpt_dom"/>
</dbReference>
<dbReference type="InterPro" id="IPR036641">
    <property type="entry name" value="HPT_dom_sf"/>
</dbReference>
<dbReference type="Pfam" id="PF01627">
    <property type="entry name" value="Hpt"/>
    <property type="match status" value="1"/>
</dbReference>
<dbReference type="InterPro" id="IPR029016">
    <property type="entry name" value="GAF-like_dom_sf"/>
</dbReference>
<dbReference type="SUPFAM" id="SSF52172">
    <property type="entry name" value="CheY-like"/>
    <property type="match status" value="1"/>
</dbReference>
<dbReference type="InterPro" id="IPR001789">
    <property type="entry name" value="Sig_transdc_resp-reg_receiver"/>
</dbReference>
<dbReference type="PROSITE" id="PS50113">
    <property type="entry name" value="PAC"/>
    <property type="match status" value="1"/>
</dbReference>
<dbReference type="EC" id="2.7.13.3" evidence="3"/>
<evidence type="ECO:0000256" key="7">
    <source>
        <dbReference type="ARBA" id="ARBA00022692"/>
    </source>
</evidence>
<keyword evidence="8" id="KW-0547">Nucleotide-binding</keyword>
<evidence type="ECO:0000256" key="8">
    <source>
        <dbReference type="ARBA" id="ARBA00022741"/>
    </source>
</evidence>
<evidence type="ECO:0000259" key="20">
    <source>
        <dbReference type="PROSITE" id="PS50112"/>
    </source>
</evidence>
<evidence type="ECO:0000256" key="14">
    <source>
        <dbReference type="ARBA" id="ARBA00023306"/>
    </source>
</evidence>
<dbReference type="Pfam" id="PF13185">
    <property type="entry name" value="GAF_2"/>
    <property type="match status" value="1"/>
</dbReference>
<comment type="catalytic activity">
    <reaction evidence="1">
        <text>ATP + protein L-histidine = ADP + protein N-phospho-L-histidine.</text>
        <dbReference type="EC" id="2.7.13.3"/>
    </reaction>
</comment>
<feature type="domain" description="PAS" evidence="20">
    <location>
        <begin position="349"/>
        <end position="421"/>
    </location>
</feature>